<proteinExistence type="predicted"/>
<feature type="region of interest" description="Disordered" evidence="1">
    <location>
        <begin position="385"/>
        <end position="416"/>
    </location>
</feature>
<accession>A0A0N0P936</accession>
<feature type="region of interest" description="Disordered" evidence="1">
    <location>
        <begin position="808"/>
        <end position="843"/>
    </location>
</feature>
<gene>
    <name evidence="2" type="ORF">ABL78_0245</name>
</gene>
<feature type="region of interest" description="Disordered" evidence="1">
    <location>
        <begin position="755"/>
        <end position="785"/>
    </location>
</feature>
<evidence type="ECO:0000256" key="1">
    <source>
        <dbReference type="SAM" id="MobiDB-lite"/>
    </source>
</evidence>
<feature type="compositionally biased region" description="Polar residues" evidence="1">
    <location>
        <begin position="667"/>
        <end position="688"/>
    </location>
</feature>
<feature type="region of interest" description="Disordered" evidence="1">
    <location>
        <begin position="655"/>
        <end position="724"/>
    </location>
</feature>
<feature type="compositionally biased region" description="Low complexity" evidence="1">
    <location>
        <begin position="713"/>
        <end position="724"/>
    </location>
</feature>
<dbReference type="OMA" id="YVQAMYA"/>
<feature type="region of interest" description="Disordered" evidence="1">
    <location>
        <begin position="529"/>
        <end position="572"/>
    </location>
</feature>
<evidence type="ECO:0000313" key="3">
    <source>
        <dbReference type="Proteomes" id="UP000038009"/>
    </source>
</evidence>
<dbReference type="OrthoDB" id="267148at2759"/>
<dbReference type="Proteomes" id="UP000038009">
    <property type="component" value="Unassembled WGS sequence"/>
</dbReference>
<feature type="region of interest" description="Disordered" evidence="1">
    <location>
        <begin position="51"/>
        <end position="215"/>
    </location>
</feature>
<sequence length="939" mass="98991">MSSSQNGGCGGADATAVRDAMCTRIRKLGNDILAITRSAIQRVDELDAVYEQEHQRKRQKQQIRLTPQSSVKGKRTHTFKPPPQDTAPRAQPRPSLPTQPALGEEGGVAGPAAPSPLSPPEAAPAATSGSKVRTSHKLSGQLKAAPASSTGVRGAQPPANEKHQQQQDSRNCKRLIPATSLRRKRQKNSNRSTPTLSDHDVLKRVSSSDSADVGKAGASFQTVSKENAIIDLLQAAEESYLRILAHPQTQLSRGGEDAREGLLYSQLRSTVSADHNIDGPANRNEAAKAASVVHGADGATIGCNAEYTEDTAFDGATLSAGPCVESFELPEGIEYELEALCTPLEANATSCADHETCLQSASQLASSYYCVVYVHQSTRIGKQSSRCGSSRSGTLRPRLTPHLGSPGCASASATAKEEEEELRMVNSYVSAMYAVAGTGGGGSGNNTHESSAHESLQMTVNDAPTLMTNAADTARHCWTNVDPMVQVELRMPTHCSCSSVHASSVSCASTPSEGVFGFPRAEESKKESCEAEGLQVEGGMRAAHQDPSAERCGQADHSAPSHAAADAAGSNEDVAAQIETLEGWRRDRRSSVEKLIRRRRKPSFAVPGWRGEYYYYSSPAQVSVGSLPPPPALTTTADVAARGALVGEGQAYSTVLSPSSNSAASAMPQTSSAGAHSTPQKQHITNRSGEGLSTFMHGAAHSGPTERTPGRHSSSPWLQCPPSSSPQLSVARVCSLGAAATTTNYDVLLHSRLSGSASSTSRTPRKDTAPASEPSDGPADDVAVETKAGDDGRNLLIAANTAEGPAAASVNSLTSPSSSIPSSCKHFSLKRRPESASAGTSRRNHARHLEVVIASDYNSMEWAFAGAARRASATSDETAAEKSAFSDENCASAAALSSPQCAVYQQRELDEENHRRWDAQTRQLHGIDIHTPIVLKIST</sequence>
<dbReference type="AlphaFoldDB" id="A0A0N0P936"/>
<feature type="compositionally biased region" description="Low complexity" evidence="1">
    <location>
        <begin position="657"/>
        <end position="666"/>
    </location>
</feature>
<name>A0A0N0P936_LEPSE</name>
<keyword evidence="3" id="KW-1185">Reference proteome</keyword>
<protein>
    <submittedName>
        <fullName evidence="2">Uncharacterized protein</fullName>
    </submittedName>
</protein>
<dbReference type="VEuPathDB" id="TriTrypDB:Lsey_0003_0420"/>
<feature type="compositionally biased region" description="Pro residues" evidence="1">
    <location>
        <begin position="113"/>
        <end position="122"/>
    </location>
</feature>
<reference evidence="2 3" key="1">
    <citation type="journal article" date="2015" name="PLoS Pathog.">
        <title>Leptomonas seymouri: Adaptations to the Dixenous Life Cycle Analyzed by Genome Sequencing, Transcriptome Profiling and Co-infection with Leishmania donovani.</title>
        <authorList>
            <person name="Kraeva N."/>
            <person name="Butenko A."/>
            <person name="Hlavacova J."/>
            <person name="Kostygov A."/>
            <person name="Myskova J."/>
            <person name="Grybchuk D."/>
            <person name="Lestinova T."/>
            <person name="Votypka J."/>
            <person name="Volf P."/>
            <person name="Opperdoes F."/>
            <person name="Flegontov P."/>
            <person name="Lukes J."/>
            <person name="Yurchenko V."/>
        </authorList>
    </citation>
    <scope>NUCLEOTIDE SEQUENCE [LARGE SCALE GENOMIC DNA]</scope>
    <source>
        <strain evidence="2 3">ATCC 30220</strain>
    </source>
</reference>
<feature type="compositionally biased region" description="Low complexity" evidence="1">
    <location>
        <begin position="808"/>
        <end position="826"/>
    </location>
</feature>
<dbReference type="EMBL" id="LJSK01000003">
    <property type="protein sequence ID" value="KPI90649.1"/>
    <property type="molecule type" value="Genomic_DNA"/>
</dbReference>
<comment type="caution">
    <text evidence="2">The sequence shown here is derived from an EMBL/GenBank/DDBJ whole genome shotgun (WGS) entry which is preliminary data.</text>
</comment>
<feature type="compositionally biased region" description="Low complexity" evidence="1">
    <location>
        <begin position="555"/>
        <end position="572"/>
    </location>
</feature>
<organism evidence="2 3">
    <name type="scientific">Leptomonas seymouri</name>
    <dbReference type="NCBI Taxonomy" id="5684"/>
    <lineage>
        <taxon>Eukaryota</taxon>
        <taxon>Discoba</taxon>
        <taxon>Euglenozoa</taxon>
        <taxon>Kinetoplastea</taxon>
        <taxon>Metakinetoplastina</taxon>
        <taxon>Trypanosomatida</taxon>
        <taxon>Trypanosomatidae</taxon>
        <taxon>Leishmaniinae</taxon>
        <taxon>Leptomonas</taxon>
    </lineage>
</organism>
<evidence type="ECO:0000313" key="2">
    <source>
        <dbReference type="EMBL" id="KPI90649.1"/>
    </source>
</evidence>